<feature type="binding site" evidence="15">
    <location>
        <position position="567"/>
    </location>
    <ligand>
        <name>[4Fe-4S] cluster</name>
        <dbReference type="ChEBI" id="CHEBI:49883"/>
        <label>1</label>
    </ligand>
</feature>
<dbReference type="Proteomes" id="UP000789325">
    <property type="component" value="Unassembled WGS sequence"/>
</dbReference>
<feature type="domain" description="4Fe-4S ferredoxin-type" evidence="16">
    <location>
        <begin position="518"/>
        <end position="546"/>
    </location>
</feature>
<dbReference type="InterPro" id="IPR009014">
    <property type="entry name" value="Transketo_C/PFOR_II"/>
</dbReference>
<evidence type="ECO:0000256" key="7">
    <source>
        <dbReference type="ARBA" id="ARBA00022723"/>
    </source>
</evidence>
<dbReference type="InterPro" id="IPR017896">
    <property type="entry name" value="4Fe4S_Fe-S-bd"/>
</dbReference>
<proteinExistence type="predicted"/>
<dbReference type="GO" id="GO:0030976">
    <property type="term" value="F:thiamine pyrophosphate binding"/>
    <property type="evidence" value="ECO:0007669"/>
    <property type="project" value="InterPro"/>
</dbReference>
<organism evidence="18 19">
    <name type="scientific">Rubneribacter badeniensis</name>
    <dbReference type="NCBI Taxonomy" id="2070688"/>
    <lineage>
        <taxon>Bacteria</taxon>
        <taxon>Bacillati</taxon>
        <taxon>Actinomycetota</taxon>
        <taxon>Coriobacteriia</taxon>
        <taxon>Eggerthellales</taxon>
        <taxon>Eggerthellaceae</taxon>
        <taxon>Rubneribacter</taxon>
    </lineage>
</organism>
<evidence type="ECO:0000256" key="12">
    <source>
        <dbReference type="ARBA" id="ARBA00030514"/>
    </source>
</evidence>
<feature type="binding site" evidence="15">
    <location>
        <position position="560"/>
    </location>
    <ligand>
        <name>[4Fe-4S] cluster</name>
        <dbReference type="ChEBI" id="CHEBI:49883"/>
        <label>2</label>
    </ligand>
</feature>
<keyword evidence="10 14" id="KW-0408">Iron</keyword>
<evidence type="ECO:0000256" key="2">
    <source>
        <dbReference type="ARBA" id="ARBA00011238"/>
    </source>
</evidence>
<reference evidence="17" key="2">
    <citation type="journal article" date="2021" name="PeerJ">
        <title>Extensive microbial diversity within the chicken gut microbiome revealed by metagenomics and culture.</title>
        <authorList>
            <person name="Gilroy R."/>
            <person name="Ravi A."/>
            <person name="Getino M."/>
            <person name="Pursley I."/>
            <person name="Horton D.L."/>
            <person name="Alikhan N.F."/>
            <person name="Baker D."/>
            <person name="Gharbi K."/>
            <person name="Hall N."/>
            <person name="Watson M."/>
            <person name="Adriaenssens E.M."/>
            <person name="Foster-Nyarko E."/>
            <person name="Jarju S."/>
            <person name="Secka A."/>
            <person name="Antonio M."/>
            <person name="Oren A."/>
            <person name="Chaudhuri R.R."/>
            <person name="La Ragione R."/>
            <person name="Hildebrand F."/>
            <person name="Pallen M.J."/>
        </authorList>
    </citation>
    <scope>NUCLEOTIDE SEQUENCE</scope>
    <source>
        <strain evidence="17">USAMLcec12-2067</strain>
    </source>
</reference>
<keyword evidence="19" id="KW-1185">Reference proteome</keyword>
<comment type="cofactor">
    <cofactor evidence="14 15">
        <name>[4Fe-4S] cluster</name>
        <dbReference type="ChEBI" id="CHEBI:49883"/>
    </cofactor>
    <text evidence="14 15">Binds 2 [4Fe-4S] clusters. In this family the first cluster has a non-standard and varying [4Fe-4S] binding motif CX(2)CX(2)CX(4-5)CP.</text>
</comment>
<comment type="function">
    <text evidence="1 14">Catalyzes the ferredoxin-dependent oxidative decarboxylation of arylpyruvates.</text>
</comment>
<keyword evidence="18" id="KW-0670">Pyruvate</keyword>
<dbReference type="InterPro" id="IPR017721">
    <property type="entry name" value="IorA"/>
</dbReference>
<feature type="binding site" evidence="15">
    <location>
        <position position="538"/>
    </location>
    <ligand>
        <name>[4Fe-4S] cluster</name>
        <dbReference type="ChEBI" id="CHEBI:49883"/>
        <label>2</label>
    </ligand>
</feature>
<evidence type="ECO:0000256" key="11">
    <source>
        <dbReference type="ARBA" id="ARBA00023014"/>
    </source>
</evidence>
<dbReference type="SUPFAM" id="SSF52922">
    <property type="entry name" value="TK C-terminal domain-like"/>
    <property type="match status" value="1"/>
</dbReference>
<dbReference type="EC" id="1.2.7.8" evidence="3 14"/>
<dbReference type="CDD" id="cd07034">
    <property type="entry name" value="TPP_PYR_PFOR_IOR-alpha_like"/>
    <property type="match status" value="1"/>
</dbReference>
<comment type="subunit">
    <text evidence="2">Heterodimer of the IorA and IorB subunits.</text>
</comment>
<dbReference type="GO" id="GO:0000287">
    <property type="term" value="F:magnesium ion binding"/>
    <property type="evidence" value="ECO:0007669"/>
    <property type="project" value="UniProtKB-ARBA"/>
</dbReference>
<dbReference type="GO" id="GO:0051539">
    <property type="term" value="F:4 iron, 4 sulfur cluster binding"/>
    <property type="evidence" value="ECO:0007669"/>
    <property type="project" value="UniProtKB-UniRule"/>
</dbReference>
<dbReference type="Proteomes" id="UP000236488">
    <property type="component" value="Unassembled WGS sequence"/>
</dbReference>
<reference evidence="17" key="3">
    <citation type="submission" date="2021-09" db="EMBL/GenBank/DDBJ databases">
        <authorList>
            <person name="Gilroy R."/>
        </authorList>
    </citation>
    <scope>NUCLEOTIDE SEQUENCE</scope>
    <source>
        <strain evidence="17">USAMLcec12-2067</strain>
    </source>
</reference>
<dbReference type="PANTHER" id="PTHR43710:SF5">
    <property type="entry name" value="INDOLEPYRUVATE FERREDOXIN OXIDOREDUCTASE ALPHA SUBUNIT"/>
    <property type="match status" value="1"/>
</dbReference>
<feature type="domain" description="4Fe-4S ferredoxin-type" evidence="16">
    <location>
        <begin position="548"/>
        <end position="577"/>
    </location>
</feature>
<dbReference type="Pfam" id="PF01855">
    <property type="entry name" value="POR_N"/>
    <property type="match status" value="1"/>
</dbReference>
<dbReference type="Gene3D" id="3.30.70.20">
    <property type="match status" value="1"/>
</dbReference>
<dbReference type="PIRSF" id="PIRSF006439">
    <property type="entry name" value="Indolepyruvate_ferr_oxidored"/>
    <property type="match status" value="1"/>
</dbReference>
<evidence type="ECO:0000313" key="17">
    <source>
        <dbReference type="EMBL" id="HJH42522.1"/>
    </source>
</evidence>
<reference evidence="18 19" key="1">
    <citation type="journal article" date="2018" name="Int. J. Syst. Evol. Microbiol.">
        <title>Rubneribacter badeniensis gen. nov., sp. nov. and Enteroscipio rubneri gen. nov., sp. nov., new members of the Eggerthellaceae isolated from human faeces.</title>
        <authorList>
            <person name="Danylec N."/>
            <person name="Gobl A."/>
            <person name="Stoll D.A."/>
            <person name="Hetzer B."/>
            <person name="Kulling S.E."/>
            <person name="Huch M."/>
        </authorList>
    </citation>
    <scope>NUCLEOTIDE SEQUENCE [LARGE SCALE GENOMIC DNA]</scope>
    <source>
        <strain evidence="18 19">ResAG-85</strain>
    </source>
</reference>
<dbReference type="InterPro" id="IPR011766">
    <property type="entry name" value="TPP_enzyme_TPP-bd"/>
</dbReference>
<evidence type="ECO:0000256" key="15">
    <source>
        <dbReference type="PIRSR" id="PIRSR006439-50"/>
    </source>
</evidence>
<dbReference type="PANTHER" id="PTHR43710">
    <property type="entry name" value="2-HYDROXYACYL-COA LYASE"/>
    <property type="match status" value="1"/>
</dbReference>
<dbReference type="FunFam" id="3.40.50.970:FF:000039">
    <property type="entry name" value="Indolepyruvate oxidoreductase subunit IorA"/>
    <property type="match status" value="1"/>
</dbReference>
<dbReference type="InterPro" id="IPR002880">
    <property type="entry name" value="Pyrv_Fd/Flavodoxin_OxRdtase_N"/>
</dbReference>
<dbReference type="SUPFAM" id="SSF54862">
    <property type="entry name" value="4Fe-4S ferredoxins"/>
    <property type="match status" value="1"/>
</dbReference>
<keyword evidence="7 14" id="KW-0479">Metal-binding</keyword>
<evidence type="ECO:0000259" key="16">
    <source>
        <dbReference type="PROSITE" id="PS51379"/>
    </source>
</evidence>
<dbReference type="EMBL" id="PPEL01000005">
    <property type="protein sequence ID" value="PNV66278.1"/>
    <property type="molecule type" value="Genomic_DNA"/>
</dbReference>
<sequence length="588" mass="62277">MELMSGNEAIAQGAWEAGARIGTAYPGTPSTETMEAFAKKDGVYAEWCVNEKVAVEVAVGASAAGARVLSTMKHVGVNVAADPLFTAAYTGVGGGFVILAADDPGMYSSQNEQDSHFYARAAHIPMLEPADSAEALRFAREAYELSERFDVPVLIRSTVRVSHTKTPVEPGDRVEAPSKPYESDPAKWVMMPAFAKPRRKAQLARIDSLRAWAEDCPYNEVVRRGSAVGVVCAGAAFQHVAEALPEASVFKLGCTWPLPAEALRAFAASMESLYVVEEASEYLSESVRALGVEVSAFPHPLPRDGELSPGLVRAAFGIEEPACLPMPDDVPGRPPALCAGCPHRLVFKELSRMKAVVTGDIGCYTLGALPPLSAMDACVDMGASVSMSHGFELAWAGAEHRPVVGVIGDSTFAHSGLSALISTVYNKGGGTVCVLDNRTTAMTGRQGNPFNGETLQKRPSRELDLEGVVRAVGVEDVRTVDPNDARAVRRALKEAAANPELTVIVFRSPCVLIDRRRDAPYVVTDGCTACGVCSTLGCPAVAKEPASNRALIDAAQCVGCGQCAQYCAYRAIVQRGSEGSPLEGGFHE</sequence>
<dbReference type="RefSeq" id="WP_103262554.1">
    <property type="nucleotide sequence ID" value="NZ_PPEL01000005.1"/>
</dbReference>
<evidence type="ECO:0000256" key="9">
    <source>
        <dbReference type="ARBA" id="ARBA00023002"/>
    </source>
</evidence>
<evidence type="ECO:0000256" key="3">
    <source>
        <dbReference type="ARBA" id="ARBA00012812"/>
    </source>
</evidence>
<dbReference type="SUPFAM" id="SSF52518">
    <property type="entry name" value="Thiamin diphosphate-binding fold (THDP-binding)"/>
    <property type="match status" value="2"/>
</dbReference>
<evidence type="ECO:0000256" key="8">
    <source>
        <dbReference type="ARBA" id="ARBA00022982"/>
    </source>
</evidence>
<feature type="binding site" evidence="15">
    <location>
        <position position="563"/>
    </location>
    <ligand>
        <name>[4Fe-4S] cluster</name>
        <dbReference type="ChEBI" id="CHEBI:49883"/>
        <label>2</label>
    </ligand>
</feature>
<evidence type="ECO:0000256" key="14">
    <source>
        <dbReference type="PIRNR" id="PIRNR006439"/>
    </source>
</evidence>
<evidence type="ECO:0000313" key="18">
    <source>
        <dbReference type="EMBL" id="PNV66278.1"/>
    </source>
</evidence>
<keyword evidence="6 14" id="KW-0004">4Fe-4S</keyword>
<keyword evidence="9 14" id="KW-0560">Oxidoreductase</keyword>
<accession>A0A2K2U7V3</accession>
<dbReference type="Pfam" id="PF02775">
    <property type="entry name" value="TPP_enzyme_C"/>
    <property type="match status" value="1"/>
</dbReference>
<feature type="binding site" evidence="15">
    <location>
        <position position="530"/>
    </location>
    <ligand>
        <name>[4Fe-4S] cluster</name>
        <dbReference type="ChEBI" id="CHEBI:49883"/>
        <label>1</label>
    </ligand>
</feature>
<dbReference type="CDD" id="cd02008">
    <property type="entry name" value="TPP_IOR_alpha"/>
    <property type="match status" value="1"/>
</dbReference>
<evidence type="ECO:0000313" key="19">
    <source>
        <dbReference type="Proteomes" id="UP000236488"/>
    </source>
</evidence>
<feature type="binding site" evidence="15">
    <location>
        <position position="557"/>
    </location>
    <ligand>
        <name>[4Fe-4S] cluster</name>
        <dbReference type="ChEBI" id="CHEBI:49883"/>
        <label>2</label>
    </ligand>
</feature>
<evidence type="ECO:0000256" key="6">
    <source>
        <dbReference type="ARBA" id="ARBA00022485"/>
    </source>
</evidence>
<name>A0A2K2U7V3_9ACTN</name>
<dbReference type="Gene3D" id="3.40.50.970">
    <property type="match status" value="2"/>
</dbReference>
<evidence type="ECO:0000256" key="10">
    <source>
        <dbReference type="ARBA" id="ARBA00023004"/>
    </source>
</evidence>
<keyword evidence="11 14" id="KW-0411">Iron-sulfur</keyword>
<comment type="caution">
    <text evidence="18">The sequence shown here is derived from an EMBL/GenBank/DDBJ whole genome shotgun (WGS) entry which is preliminary data.</text>
</comment>
<comment type="catalytic activity">
    <reaction evidence="13 14">
        <text>indole-3-pyruvate + 2 oxidized [2Fe-2S]-[ferredoxin] + CoA = (indol-3-yl)acetyl-CoA + 2 reduced [2Fe-2S]-[ferredoxin] + CO2 + H(+)</text>
        <dbReference type="Rhea" id="RHEA:12645"/>
        <dbReference type="Rhea" id="RHEA-COMP:10000"/>
        <dbReference type="Rhea" id="RHEA-COMP:10001"/>
        <dbReference type="ChEBI" id="CHEBI:15378"/>
        <dbReference type="ChEBI" id="CHEBI:16526"/>
        <dbReference type="ChEBI" id="CHEBI:17640"/>
        <dbReference type="ChEBI" id="CHEBI:33737"/>
        <dbReference type="ChEBI" id="CHEBI:33738"/>
        <dbReference type="ChEBI" id="CHEBI:57271"/>
        <dbReference type="ChEBI" id="CHEBI:57287"/>
        <dbReference type="EC" id="1.2.7.8"/>
    </reaction>
</comment>
<protein>
    <recommendedName>
        <fullName evidence="4 14">Indolepyruvate oxidoreductase subunit IorA</fullName>
        <shortName evidence="14">IOR</shortName>
        <ecNumber evidence="3 14">1.2.7.8</ecNumber>
    </recommendedName>
    <alternativeName>
        <fullName evidence="12 14">Indolepyruvate ferredoxin oxidoreductase subunit alpha</fullName>
    </alternativeName>
</protein>
<dbReference type="EMBL" id="DYZL01000034">
    <property type="protein sequence ID" value="HJH42522.1"/>
    <property type="molecule type" value="Genomic_DNA"/>
</dbReference>
<feature type="binding site" evidence="15">
    <location>
        <position position="527"/>
    </location>
    <ligand>
        <name>[4Fe-4S] cluster</name>
        <dbReference type="ChEBI" id="CHEBI:49883"/>
        <label>1</label>
    </ligand>
</feature>
<evidence type="ECO:0000256" key="4">
    <source>
        <dbReference type="ARBA" id="ARBA00017710"/>
    </source>
</evidence>
<dbReference type="GO" id="GO:0043805">
    <property type="term" value="F:indolepyruvate ferredoxin oxidoreductase activity"/>
    <property type="evidence" value="ECO:0007669"/>
    <property type="project" value="UniProtKB-UniRule"/>
</dbReference>
<dbReference type="AlphaFoldDB" id="A0A2K2U7V3"/>
<gene>
    <name evidence="18" type="ORF">C2L80_02370</name>
    <name evidence="17" type="ORF">K8V16_01850</name>
</gene>
<keyword evidence="5 14" id="KW-0813">Transport</keyword>
<feature type="binding site" evidence="15">
    <location>
        <position position="533"/>
    </location>
    <ligand>
        <name>[4Fe-4S] cluster</name>
        <dbReference type="ChEBI" id="CHEBI:49883"/>
        <label>1</label>
    </ligand>
</feature>
<keyword evidence="8 14" id="KW-0249">Electron transport</keyword>
<dbReference type="InterPro" id="IPR029061">
    <property type="entry name" value="THDP-binding"/>
</dbReference>
<evidence type="ECO:0000256" key="1">
    <source>
        <dbReference type="ARBA" id="ARBA00002995"/>
    </source>
</evidence>
<evidence type="ECO:0000256" key="13">
    <source>
        <dbReference type="ARBA" id="ARBA00048332"/>
    </source>
</evidence>
<dbReference type="PROSITE" id="PS51379">
    <property type="entry name" value="4FE4S_FER_2"/>
    <property type="match status" value="2"/>
</dbReference>
<dbReference type="InterPro" id="IPR045025">
    <property type="entry name" value="HACL1-like"/>
</dbReference>
<evidence type="ECO:0000256" key="5">
    <source>
        <dbReference type="ARBA" id="ARBA00022448"/>
    </source>
</evidence>